<sequence length="264" mass="29289">MSRPAPDVPSSADDAAIASLGAMQRASPAMYARRRRILGETRRLMSEVGADGFGMRELADRSGVSLRTLYNAFGSKEVLILAAIRQYYDKFLVAVTEQRNPYDFETVIDTAVALNLRNLQIRPYLAAVVSLYFSSQSGPEVRVELRRVGAGFFRPWLDVARARRQLRDGVDTHRVIANLAALQFAVNQEWLADDIDGAALLPVLLEAVYTYLAGVTQGEAGQRVEELLADVRGPRRLLDERIGRIENWLARLLGDDVDAMARPG</sequence>
<dbReference type="RefSeq" id="WP_189619200.1">
    <property type="nucleotide sequence ID" value="NZ_BMZA01000001.1"/>
</dbReference>
<keyword evidence="2 4" id="KW-0238">DNA-binding</keyword>
<name>A0A918P825_9SPHN</name>
<dbReference type="PROSITE" id="PS50977">
    <property type="entry name" value="HTH_TETR_2"/>
    <property type="match status" value="1"/>
</dbReference>
<dbReference type="GO" id="GO:0003700">
    <property type="term" value="F:DNA-binding transcription factor activity"/>
    <property type="evidence" value="ECO:0007669"/>
    <property type="project" value="TreeGrafter"/>
</dbReference>
<dbReference type="InterPro" id="IPR001647">
    <property type="entry name" value="HTH_TetR"/>
</dbReference>
<dbReference type="InterPro" id="IPR009057">
    <property type="entry name" value="Homeodomain-like_sf"/>
</dbReference>
<dbReference type="SUPFAM" id="SSF46689">
    <property type="entry name" value="Homeodomain-like"/>
    <property type="match status" value="1"/>
</dbReference>
<dbReference type="PRINTS" id="PR00455">
    <property type="entry name" value="HTHTETR"/>
</dbReference>
<reference evidence="6" key="2">
    <citation type="submission" date="2020-09" db="EMBL/GenBank/DDBJ databases">
        <authorList>
            <person name="Sun Q."/>
            <person name="Kim S."/>
        </authorList>
    </citation>
    <scope>NUCLEOTIDE SEQUENCE</scope>
    <source>
        <strain evidence="6">KCTC 32255</strain>
    </source>
</reference>
<proteinExistence type="predicted"/>
<evidence type="ECO:0000313" key="6">
    <source>
        <dbReference type="EMBL" id="GGY90657.1"/>
    </source>
</evidence>
<evidence type="ECO:0000256" key="1">
    <source>
        <dbReference type="ARBA" id="ARBA00023015"/>
    </source>
</evidence>
<dbReference type="Pfam" id="PF00440">
    <property type="entry name" value="TetR_N"/>
    <property type="match status" value="1"/>
</dbReference>
<dbReference type="Proteomes" id="UP000648075">
    <property type="component" value="Unassembled WGS sequence"/>
</dbReference>
<evidence type="ECO:0000256" key="2">
    <source>
        <dbReference type="ARBA" id="ARBA00023125"/>
    </source>
</evidence>
<evidence type="ECO:0000259" key="5">
    <source>
        <dbReference type="PROSITE" id="PS50977"/>
    </source>
</evidence>
<accession>A0A918P825</accession>
<dbReference type="InterPro" id="IPR050109">
    <property type="entry name" value="HTH-type_TetR-like_transc_reg"/>
</dbReference>
<comment type="caution">
    <text evidence="6">The sequence shown here is derived from an EMBL/GenBank/DDBJ whole genome shotgun (WGS) entry which is preliminary data.</text>
</comment>
<protein>
    <recommendedName>
        <fullName evidence="5">HTH tetR-type domain-containing protein</fullName>
    </recommendedName>
</protein>
<feature type="domain" description="HTH tetR-type" evidence="5">
    <location>
        <begin position="31"/>
        <end position="91"/>
    </location>
</feature>
<keyword evidence="1" id="KW-0805">Transcription regulation</keyword>
<dbReference type="PANTHER" id="PTHR30055">
    <property type="entry name" value="HTH-TYPE TRANSCRIPTIONAL REGULATOR RUTR"/>
    <property type="match status" value="1"/>
</dbReference>
<gene>
    <name evidence="6" type="ORF">GCM10011614_01670</name>
</gene>
<organism evidence="6 7">
    <name type="scientific">Novosphingobium colocasiae</name>
    <dbReference type="NCBI Taxonomy" id="1256513"/>
    <lineage>
        <taxon>Bacteria</taxon>
        <taxon>Pseudomonadati</taxon>
        <taxon>Pseudomonadota</taxon>
        <taxon>Alphaproteobacteria</taxon>
        <taxon>Sphingomonadales</taxon>
        <taxon>Sphingomonadaceae</taxon>
        <taxon>Novosphingobium</taxon>
    </lineage>
</organism>
<dbReference type="GO" id="GO:0000976">
    <property type="term" value="F:transcription cis-regulatory region binding"/>
    <property type="evidence" value="ECO:0007669"/>
    <property type="project" value="TreeGrafter"/>
</dbReference>
<dbReference type="EMBL" id="BMZA01000001">
    <property type="protein sequence ID" value="GGY90657.1"/>
    <property type="molecule type" value="Genomic_DNA"/>
</dbReference>
<reference evidence="6" key="1">
    <citation type="journal article" date="2014" name="Int. J. Syst. Evol. Microbiol.">
        <title>Complete genome sequence of Corynebacterium casei LMG S-19264T (=DSM 44701T), isolated from a smear-ripened cheese.</title>
        <authorList>
            <consortium name="US DOE Joint Genome Institute (JGI-PGF)"/>
            <person name="Walter F."/>
            <person name="Albersmeier A."/>
            <person name="Kalinowski J."/>
            <person name="Ruckert C."/>
        </authorList>
    </citation>
    <scope>NUCLEOTIDE SEQUENCE</scope>
    <source>
        <strain evidence="6">KCTC 32255</strain>
    </source>
</reference>
<keyword evidence="7" id="KW-1185">Reference proteome</keyword>
<dbReference type="AlphaFoldDB" id="A0A918P825"/>
<dbReference type="PANTHER" id="PTHR30055:SF234">
    <property type="entry name" value="HTH-TYPE TRANSCRIPTIONAL REGULATOR BETI"/>
    <property type="match status" value="1"/>
</dbReference>
<evidence type="ECO:0000256" key="3">
    <source>
        <dbReference type="ARBA" id="ARBA00023163"/>
    </source>
</evidence>
<dbReference type="Gene3D" id="1.10.357.10">
    <property type="entry name" value="Tetracycline Repressor, domain 2"/>
    <property type="match status" value="1"/>
</dbReference>
<feature type="DNA-binding region" description="H-T-H motif" evidence="4">
    <location>
        <begin position="54"/>
        <end position="73"/>
    </location>
</feature>
<evidence type="ECO:0000256" key="4">
    <source>
        <dbReference type="PROSITE-ProRule" id="PRU00335"/>
    </source>
</evidence>
<evidence type="ECO:0000313" key="7">
    <source>
        <dbReference type="Proteomes" id="UP000648075"/>
    </source>
</evidence>
<keyword evidence="3" id="KW-0804">Transcription</keyword>